<gene>
    <name evidence="4" type="ORF">DQQ10_07670</name>
</gene>
<proteinExistence type="inferred from homology"/>
<evidence type="ECO:0000313" key="5">
    <source>
        <dbReference type="Proteomes" id="UP000251889"/>
    </source>
</evidence>
<dbReference type="InterPro" id="IPR001584">
    <property type="entry name" value="Integrase_cat-core"/>
</dbReference>
<protein>
    <submittedName>
        <fullName evidence="4">IS21 family transposase</fullName>
    </submittedName>
</protein>
<evidence type="ECO:0000313" key="4">
    <source>
        <dbReference type="EMBL" id="RAW01529.1"/>
    </source>
</evidence>
<dbReference type="SUPFAM" id="SSF53098">
    <property type="entry name" value="Ribonuclease H-like"/>
    <property type="match status" value="1"/>
</dbReference>
<dbReference type="GO" id="GO:0003676">
    <property type="term" value="F:nucleic acid binding"/>
    <property type="evidence" value="ECO:0007669"/>
    <property type="project" value="InterPro"/>
</dbReference>
<dbReference type="Proteomes" id="UP000251889">
    <property type="component" value="Unassembled WGS sequence"/>
</dbReference>
<dbReference type="Pfam" id="PF22483">
    <property type="entry name" value="Mu-transpos_C_2"/>
    <property type="match status" value="1"/>
</dbReference>
<dbReference type="PANTHER" id="PTHR35004:SF8">
    <property type="entry name" value="TRANSPOSASE RV3428C-RELATED"/>
    <property type="match status" value="1"/>
</dbReference>
<dbReference type="InterPro" id="IPR054353">
    <property type="entry name" value="IstA-like_C"/>
</dbReference>
<dbReference type="InterPro" id="IPR036397">
    <property type="entry name" value="RNaseH_sf"/>
</dbReference>
<dbReference type="NCBIfam" id="NF033546">
    <property type="entry name" value="transpos_IS21"/>
    <property type="match status" value="1"/>
</dbReference>
<keyword evidence="5" id="KW-1185">Reference proteome</keyword>
<dbReference type="OrthoDB" id="3193769at2"/>
<dbReference type="RefSeq" id="WP_112746268.1">
    <property type="nucleotide sequence ID" value="NZ_QMFY01000003.1"/>
</dbReference>
<dbReference type="GO" id="GO:0015074">
    <property type="term" value="P:DNA integration"/>
    <property type="evidence" value="ECO:0007669"/>
    <property type="project" value="InterPro"/>
</dbReference>
<dbReference type="PANTHER" id="PTHR35004">
    <property type="entry name" value="TRANSPOSASE RV3428C-RELATED"/>
    <property type="match status" value="1"/>
</dbReference>
<organism evidence="4 5">
    <name type="scientific">Pseudochryseolinea flava</name>
    <dbReference type="NCBI Taxonomy" id="2059302"/>
    <lineage>
        <taxon>Bacteria</taxon>
        <taxon>Pseudomonadati</taxon>
        <taxon>Bacteroidota</taxon>
        <taxon>Cytophagia</taxon>
        <taxon>Cytophagales</taxon>
        <taxon>Fulvivirgaceae</taxon>
        <taxon>Pseudochryseolinea</taxon>
    </lineage>
</organism>
<evidence type="ECO:0000256" key="2">
    <source>
        <dbReference type="SAM" id="MobiDB-lite"/>
    </source>
</evidence>
<name>A0A364Y466_9BACT</name>
<evidence type="ECO:0000256" key="1">
    <source>
        <dbReference type="ARBA" id="ARBA00009277"/>
    </source>
</evidence>
<feature type="region of interest" description="Disordered" evidence="2">
    <location>
        <begin position="503"/>
        <end position="522"/>
    </location>
</feature>
<dbReference type="EMBL" id="QMFY01000003">
    <property type="protein sequence ID" value="RAW01529.1"/>
    <property type="molecule type" value="Genomic_DNA"/>
</dbReference>
<dbReference type="PROSITE" id="PS50994">
    <property type="entry name" value="INTEGRASE"/>
    <property type="match status" value="1"/>
</dbReference>
<comment type="caution">
    <text evidence="4">The sequence shown here is derived from an EMBL/GenBank/DDBJ whole genome shotgun (WGS) entry which is preliminary data.</text>
</comment>
<evidence type="ECO:0000259" key="3">
    <source>
        <dbReference type="PROSITE" id="PS50994"/>
    </source>
</evidence>
<sequence length="522" mass="60848">MSQPLRMHQIRRIFELQSNGQSIRHTERLTGLSRNTIREYLRRIRLAGLTTHQALGLDDQSLAAIVYTDDVDLLRTGRTKDERYAIFEQRADYFSSELRKRGVTRQLLWEEYRKENQDGYSYSQFCEHLSKCTERDKAVMHFTHRPGEQLQIDFAGDKLGYVERSTGEWITCEVLVCALPYSHYIYAEALRSQKQEDFINGLRHALEFIGGVPQSIKCDNMRTAVVRANRYEPQFTEAMEYMAAHYGTTIVAARVRKPRDKGSVEKAVDLSYKHIYAPLRHQTFHSIEELNTAIRKQVELLNARPFKVREGNRQKVFIDDERSKLKELPSTPYQIKHVVESKVQRNYHVIVGQDRHQYSVPYSLIGKRLKIIYTADTVEIYDALKRVAVHKRSYRKNGYTTLIEHRPPAHRYLAEQRAWSDEDFLRQASYIGQSVQRVIKRMLESNTFYEQTYNSCLGVLRLAKAYGNARLEAACERAEDAPKINYGIINNILKNHLDQLPSDNHSSIIPDHSQIRGPQSYQ</sequence>
<dbReference type="Gene3D" id="3.30.420.10">
    <property type="entry name" value="Ribonuclease H-like superfamily/Ribonuclease H"/>
    <property type="match status" value="1"/>
</dbReference>
<dbReference type="AlphaFoldDB" id="A0A364Y466"/>
<dbReference type="InterPro" id="IPR012337">
    <property type="entry name" value="RNaseH-like_sf"/>
</dbReference>
<reference evidence="4 5" key="1">
    <citation type="submission" date="2018-06" db="EMBL/GenBank/DDBJ databases">
        <title>Chryseolinea flavus sp. nov., a member of the phylum Bacteroidetes isolated from soil.</title>
        <authorList>
            <person name="Li Y."/>
            <person name="Wang J."/>
        </authorList>
    </citation>
    <scope>NUCLEOTIDE SEQUENCE [LARGE SCALE GENOMIC DNA]</scope>
    <source>
        <strain evidence="4 5">SDU1-6</strain>
    </source>
</reference>
<feature type="domain" description="Integrase catalytic" evidence="3">
    <location>
        <begin position="142"/>
        <end position="340"/>
    </location>
</feature>
<accession>A0A364Y466</accession>
<comment type="similarity">
    <text evidence="1">Belongs to the transposase IS21/IS408/IS1162 family.</text>
</comment>